<dbReference type="AlphaFoldDB" id="A0A2P2N626"/>
<reference evidence="1" key="1">
    <citation type="submission" date="2018-02" db="EMBL/GenBank/DDBJ databases">
        <title>Rhizophora mucronata_Transcriptome.</title>
        <authorList>
            <person name="Meera S.P."/>
            <person name="Sreeshan A."/>
            <person name="Augustine A."/>
        </authorList>
    </citation>
    <scope>NUCLEOTIDE SEQUENCE</scope>
    <source>
        <tissue evidence="1">Leaf</tissue>
    </source>
</reference>
<evidence type="ECO:0000313" key="1">
    <source>
        <dbReference type="EMBL" id="MBX37912.1"/>
    </source>
</evidence>
<protein>
    <submittedName>
        <fullName evidence="1">Uncharacterized protein</fullName>
    </submittedName>
</protein>
<dbReference type="EMBL" id="GGEC01057428">
    <property type="protein sequence ID" value="MBX37912.1"/>
    <property type="molecule type" value="Transcribed_RNA"/>
</dbReference>
<proteinExistence type="predicted"/>
<accession>A0A2P2N626</accession>
<sequence length="40" mass="4844">MIGRIFTERIWQNKRGIQIHKICHLHGRMAHQVTQITYEV</sequence>
<organism evidence="1">
    <name type="scientific">Rhizophora mucronata</name>
    <name type="common">Asiatic mangrove</name>
    <dbReference type="NCBI Taxonomy" id="61149"/>
    <lineage>
        <taxon>Eukaryota</taxon>
        <taxon>Viridiplantae</taxon>
        <taxon>Streptophyta</taxon>
        <taxon>Embryophyta</taxon>
        <taxon>Tracheophyta</taxon>
        <taxon>Spermatophyta</taxon>
        <taxon>Magnoliopsida</taxon>
        <taxon>eudicotyledons</taxon>
        <taxon>Gunneridae</taxon>
        <taxon>Pentapetalae</taxon>
        <taxon>rosids</taxon>
        <taxon>fabids</taxon>
        <taxon>Malpighiales</taxon>
        <taxon>Rhizophoraceae</taxon>
        <taxon>Rhizophora</taxon>
    </lineage>
</organism>
<name>A0A2P2N626_RHIMU</name>